<keyword evidence="4 8" id="KW-0031">Aminopeptidase</keyword>
<accession>F0X058</accession>
<dbReference type="NCBIfam" id="TIGR00501">
    <property type="entry name" value="met_pdase_II"/>
    <property type="match status" value="1"/>
</dbReference>
<comment type="function">
    <text evidence="8 9">Cotranslationally removes the N-terminal methionine from nascent proteins. The N-terminal methionine is often cleaved when the second residue in the primary sequence is small and uncharged (Met-Ala-, Cys, Gly, Pro, Ser, Thr, or Val).</text>
</comment>
<keyword evidence="8" id="KW-0963">Cytoplasm</keyword>
<keyword evidence="7 8" id="KW-0378">Hydrolase</keyword>
<proteinExistence type="inferred from homology"/>
<evidence type="ECO:0000256" key="9">
    <source>
        <dbReference type="RuleBase" id="RU003653"/>
    </source>
</evidence>
<dbReference type="HAMAP" id="MF_03175">
    <property type="entry name" value="MetAP_2_euk"/>
    <property type="match status" value="1"/>
</dbReference>
<feature type="compositionally biased region" description="Basic residues" evidence="10">
    <location>
        <begin position="63"/>
        <end position="74"/>
    </location>
</feature>
<comment type="catalytic activity">
    <reaction evidence="1 8 9">
        <text>Release of N-terminal amino acids, preferentially methionine, from peptides and arylamides.</text>
        <dbReference type="EC" id="3.4.11.18"/>
    </reaction>
</comment>
<evidence type="ECO:0000259" key="11">
    <source>
        <dbReference type="Pfam" id="PF00557"/>
    </source>
</evidence>
<dbReference type="Gene3D" id="3.90.230.10">
    <property type="entry name" value="Creatinase/methionine aminopeptidase superfamily"/>
    <property type="match status" value="1"/>
</dbReference>
<keyword evidence="6 8" id="KW-0479">Metal-binding</keyword>
<dbReference type="HOGENOM" id="CLU_015857_7_2_1"/>
<comment type="similarity">
    <text evidence="8">Belongs to the peptidase M24A family. Methionine aminopeptidase eukaryotic type 2 subfamily.</text>
</comment>
<dbReference type="EC" id="3.4.11.18" evidence="8"/>
<evidence type="ECO:0000256" key="3">
    <source>
        <dbReference type="ARBA" id="ARBA00001954"/>
    </source>
</evidence>
<dbReference type="InterPro" id="IPR002468">
    <property type="entry name" value="Pept_M24A_MAP2"/>
</dbReference>
<dbReference type="GO" id="GO:0004239">
    <property type="term" value="F:initiator methionyl aminopeptidase activity"/>
    <property type="evidence" value="ECO:0007669"/>
    <property type="project" value="UniProtKB-UniRule"/>
</dbReference>
<feature type="binding site" evidence="8">
    <location>
        <position position="320"/>
    </location>
    <ligand>
        <name>a divalent metal cation</name>
        <dbReference type="ChEBI" id="CHEBI:60240"/>
        <label>2</label>
        <note>catalytic</note>
    </ligand>
</feature>
<feature type="binding site" evidence="8">
    <location>
        <position position="251"/>
    </location>
    <ligand>
        <name>a divalent metal cation</name>
        <dbReference type="ChEBI" id="CHEBI:60240"/>
        <label>1</label>
    </ligand>
</feature>
<dbReference type="InterPro" id="IPR050247">
    <property type="entry name" value="Met_Aminopeptidase_Type2"/>
</dbReference>
<dbReference type="InterPro" id="IPR018349">
    <property type="entry name" value="Pept_M24A_MAP2_BS"/>
</dbReference>
<dbReference type="Pfam" id="PF00557">
    <property type="entry name" value="Peptidase_M24"/>
    <property type="match status" value="1"/>
</dbReference>
<feature type="binding site" evidence="8">
    <location>
        <position position="240"/>
    </location>
    <ligand>
        <name>a divalent metal cation</name>
        <dbReference type="ChEBI" id="CHEBI:60240"/>
        <label>1</label>
    </ligand>
</feature>
<evidence type="ECO:0000313" key="12">
    <source>
        <dbReference type="EMBL" id="CCA27140.1"/>
    </source>
</evidence>
<feature type="binding site" evidence="8">
    <location>
        <position position="328"/>
    </location>
    <ligand>
        <name>substrate</name>
    </ligand>
</feature>
<evidence type="ECO:0000256" key="5">
    <source>
        <dbReference type="ARBA" id="ARBA00022670"/>
    </source>
</evidence>
<gene>
    <name evidence="12" type="primary">AlNc14C464G11796</name>
    <name evidence="12" type="ORF">ALNC14_132840</name>
</gene>
<feature type="binding site" evidence="8">
    <location>
        <position position="460"/>
    </location>
    <ligand>
        <name>a divalent metal cation</name>
        <dbReference type="ChEBI" id="CHEBI:60240"/>
        <label>2</label>
        <note>catalytic</note>
    </ligand>
</feature>
<organism evidence="12">
    <name type="scientific">Albugo laibachii Nc14</name>
    <dbReference type="NCBI Taxonomy" id="890382"/>
    <lineage>
        <taxon>Eukaryota</taxon>
        <taxon>Sar</taxon>
        <taxon>Stramenopiles</taxon>
        <taxon>Oomycota</taxon>
        <taxon>Peronosporomycetes</taxon>
        <taxon>Albuginales</taxon>
        <taxon>Albuginaceae</taxon>
        <taxon>Albugo</taxon>
    </lineage>
</organism>
<dbReference type="PROSITE" id="PS01202">
    <property type="entry name" value="MAP_2"/>
    <property type="match status" value="1"/>
</dbReference>
<comment type="cofactor">
    <cofactor evidence="2">
        <name>Mn(2+)</name>
        <dbReference type="ChEBI" id="CHEBI:29035"/>
    </cofactor>
</comment>
<evidence type="ECO:0000256" key="4">
    <source>
        <dbReference type="ARBA" id="ARBA00022438"/>
    </source>
</evidence>
<dbReference type="PANTHER" id="PTHR45777">
    <property type="entry name" value="METHIONINE AMINOPEPTIDASE 2"/>
    <property type="match status" value="1"/>
</dbReference>
<dbReference type="AlphaFoldDB" id="F0X058"/>
<feature type="domain" description="Peptidase M24" evidence="11">
    <location>
        <begin position="157"/>
        <end position="365"/>
    </location>
</feature>
<feature type="binding site" evidence="8">
    <location>
        <position position="460"/>
    </location>
    <ligand>
        <name>a divalent metal cation</name>
        <dbReference type="ChEBI" id="CHEBI:60240"/>
        <label>1</label>
    </ligand>
</feature>
<name>F0X058_9STRA</name>
<dbReference type="GO" id="GO:0005737">
    <property type="term" value="C:cytoplasm"/>
    <property type="evidence" value="ECO:0007669"/>
    <property type="project" value="UniProtKB-SubCell"/>
</dbReference>
<evidence type="ECO:0000256" key="2">
    <source>
        <dbReference type="ARBA" id="ARBA00001936"/>
    </source>
</evidence>
<feature type="region of interest" description="Disordered" evidence="10">
    <location>
        <begin position="13"/>
        <end position="78"/>
    </location>
</feature>
<comment type="subcellular location">
    <subcellularLocation>
        <location evidence="8">Cytoplasm</location>
    </subcellularLocation>
</comment>
<dbReference type="SUPFAM" id="SSF46785">
    <property type="entry name" value="Winged helix' DNA-binding domain"/>
    <property type="match status" value="1"/>
</dbReference>
<reference evidence="12" key="1">
    <citation type="journal article" date="2011" name="PLoS Biol.">
        <title>Gene gain and loss during evolution of obligate parasitism in the white rust pathogen of Arabidopsis thaliana.</title>
        <authorList>
            <person name="Kemen E."/>
            <person name="Gardiner A."/>
            <person name="Schultz-Larsen T."/>
            <person name="Kemen A.C."/>
            <person name="Balmuth A.L."/>
            <person name="Robert-Seilaniantz A."/>
            <person name="Bailey K."/>
            <person name="Holub E."/>
            <person name="Studholme D.J."/>
            <person name="Maclean D."/>
            <person name="Jones J.D."/>
        </authorList>
    </citation>
    <scope>NUCLEOTIDE SEQUENCE</scope>
</reference>
<evidence type="ECO:0000256" key="6">
    <source>
        <dbReference type="ARBA" id="ARBA00022723"/>
    </source>
</evidence>
<dbReference type="GO" id="GO:0070006">
    <property type="term" value="F:metalloaminopeptidase activity"/>
    <property type="evidence" value="ECO:0007669"/>
    <property type="project" value="UniProtKB-UniRule"/>
</dbReference>
<dbReference type="PANTHER" id="PTHR45777:SF2">
    <property type="entry name" value="METHIONINE AMINOPEPTIDASE 2"/>
    <property type="match status" value="1"/>
</dbReference>
<comment type="cofactor">
    <cofactor evidence="3">
        <name>Fe(2+)</name>
        <dbReference type="ChEBI" id="CHEBI:29033"/>
    </cofactor>
</comment>
<evidence type="ECO:0000256" key="8">
    <source>
        <dbReference type="HAMAP-Rule" id="MF_03175"/>
    </source>
</evidence>
<comment type="cofactor">
    <cofactor evidence="8">
        <name>Co(2+)</name>
        <dbReference type="ChEBI" id="CHEBI:48828"/>
    </cofactor>
    <cofactor evidence="8">
        <name>Zn(2+)</name>
        <dbReference type="ChEBI" id="CHEBI:29105"/>
    </cofactor>
    <cofactor evidence="8">
        <name>Mn(2+)</name>
        <dbReference type="ChEBI" id="CHEBI:29035"/>
    </cofactor>
    <cofactor evidence="8">
        <name>Fe(2+)</name>
        <dbReference type="ChEBI" id="CHEBI:29033"/>
    </cofactor>
    <text evidence="8">Binds 2 divalent metal cations per subunit. Has a high-affinity and a low affinity metal-binding site. The true nature of the physiological cofactor is under debate. The enzyme is active with cobalt, zinc, manganese or divalent iron ions. Most likely, methionine aminopeptidases function as mononuclear Fe(2+)-metalloproteases under physiological conditions, and the catalytically relevant metal-binding site has been assigned to the histidine-containing high-affinity site.</text>
</comment>
<dbReference type="PRINTS" id="PR00599">
    <property type="entry name" value="MAPEPTIDASE"/>
</dbReference>
<keyword evidence="5 8" id="KW-0645">Protease</keyword>
<evidence type="ECO:0000256" key="7">
    <source>
        <dbReference type="ARBA" id="ARBA00022801"/>
    </source>
</evidence>
<reference evidence="12" key="2">
    <citation type="submission" date="2011-02" db="EMBL/GenBank/DDBJ databases">
        <authorList>
            <person name="MacLean D."/>
        </authorList>
    </citation>
    <scope>NUCLEOTIDE SEQUENCE</scope>
</reference>
<evidence type="ECO:0000256" key="1">
    <source>
        <dbReference type="ARBA" id="ARBA00000294"/>
    </source>
</evidence>
<dbReference type="InterPro" id="IPR036388">
    <property type="entry name" value="WH-like_DNA-bd_sf"/>
</dbReference>
<dbReference type="SUPFAM" id="SSF55920">
    <property type="entry name" value="Creatinase/aminopeptidase"/>
    <property type="match status" value="1"/>
</dbReference>
<feature type="binding site" evidence="8">
    <location>
        <position position="353"/>
    </location>
    <ligand>
        <name>a divalent metal cation</name>
        <dbReference type="ChEBI" id="CHEBI:60240"/>
        <label>2</label>
        <note>catalytic</note>
    </ligand>
</feature>
<evidence type="ECO:0000256" key="10">
    <source>
        <dbReference type="SAM" id="MobiDB-lite"/>
    </source>
</evidence>
<dbReference type="InterPro" id="IPR036005">
    <property type="entry name" value="Creatinase/aminopeptidase-like"/>
</dbReference>
<feature type="binding site" evidence="8">
    <location>
        <position position="251"/>
    </location>
    <ligand>
        <name>a divalent metal cation</name>
        <dbReference type="ChEBI" id="CHEBI:60240"/>
        <label>2</label>
        <note>catalytic</note>
    </ligand>
</feature>
<sequence length="479" mass="53142">MAHLVSKFAQNYRTTQMTVAKSEPNEGDDIATQALCEDEGHESPQDNVDDATDAVDVVETSTKKKKKKKKKKKSSTRESATAKPCKALLCRGIDGFTDSFLVVGQTDPPTIPVAELYSNNTYPEGEIMSHPGDFNTYRITSEEKRNLDRAASDLYETLRYAAEVHRHVRKFAQSLIKPGMELIGFCEKLEEKNRELVEEAGFTRGIGFPTGCSLNHVAAHYTPNCGDYTVLGYGDVMKVDFGTQVDGRIIDSAFTVAFDPQFDSLLEAAKMATEEGVKHAGIDARLGDIGAAIQEVMESYEVTIDQKTFPVKCIRNLNGHSIAPYQIHGGKSVPIVKGHDNTKMEEGEIFAIETFGSTGRGYVVEDMECSHYAKTFDAPHVALRLPRAKKLLNHINRTFGTLPFCRRWLEREDGGSKFSNPKGAKQEKYVMALKNLVDNGVVTAYPPLVDVKGSYTAQYEHTIILRPTCKEVLSRGDDY</sequence>
<dbReference type="InterPro" id="IPR000994">
    <property type="entry name" value="Pept_M24"/>
</dbReference>
<protein>
    <recommendedName>
        <fullName evidence="8">Methionine aminopeptidase 2</fullName>
        <shortName evidence="8">MAP 2</shortName>
        <shortName evidence="8">MetAP 2</shortName>
        <ecNumber evidence="8">3.4.11.18</ecNumber>
    </recommendedName>
    <alternativeName>
        <fullName evidence="8">Peptidase M</fullName>
    </alternativeName>
</protein>
<feature type="binding site" evidence="8">
    <location>
        <position position="220"/>
    </location>
    <ligand>
        <name>substrate</name>
    </ligand>
</feature>
<dbReference type="CDD" id="cd01088">
    <property type="entry name" value="MetAP2"/>
    <property type="match status" value="1"/>
</dbReference>
<dbReference type="InterPro" id="IPR001714">
    <property type="entry name" value="Pept_M24_MAP"/>
</dbReference>
<dbReference type="GO" id="GO:0006508">
    <property type="term" value="P:proteolysis"/>
    <property type="evidence" value="ECO:0007669"/>
    <property type="project" value="UniProtKB-KW"/>
</dbReference>
<dbReference type="Gene3D" id="1.10.10.10">
    <property type="entry name" value="Winged helix-like DNA-binding domain superfamily/Winged helix DNA-binding domain"/>
    <property type="match status" value="1"/>
</dbReference>
<dbReference type="InterPro" id="IPR036390">
    <property type="entry name" value="WH_DNA-bd_sf"/>
</dbReference>
<dbReference type="GO" id="GO:0046872">
    <property type="term" value="F:metal ion binding"/>
    <property type="evidence" value="ECO:0007669"/>
    <property type="project" value="UniProtKB-UniRule"/>
</dbReference>
<dbReference type="EMBL" id="FR824506">
    <property type="protein sequence ID" value="CCA27140.1"/>
    <property type="molecule type" value="Genomic_DNA"/>
</dbReference>